<dbReference type="Proteomes" id="UP000245207">
    <property type="component" value="Unassembled WGS sequence"/>
</dbReference>
<keyword evidence="2" id="KW-1185">Reference proteome</keyword>
<comment type="caution">
    <text evidence="1">The sequence shown here is derived from an EMBL/GenBank/DDBJ whole genome shotgun (WGS) entry which is preliminary data.</text>
</comment>
<proteinExistence type="predicted"/>
<protein>
    <submittedName>
        <fullName evidence="1">Outer arm dynein light chain 1 protein</fullName>
    </submittedName>
</protein>
<gene>
    <name evidence="1" type="ORF">CTI12_AA310750</name>
</gene>
<dbReference type="EMBL" id="PKPP01003679">
    <property type="protein sequence ID" value="PWA68234.1"/>
    <property type="molecule type" value="Genomic_DNA"/>
</dbReference>
<dbReference type="AlphaFoldDB" id="A0A2U1N462"/>
<name>A0A2U1N462_ARTAN</name>
<organism evidence="1 2">
    <name type="scientific">Artemisia annua</name>
    <name type="common">Sweet wormwood</name>
    <dbReference type="NCBI Taxonomy" id="35608"/>
    <lineage>
        <taxon>Eukaryota</taxon>
        <taxon>Viridiplantae</taxon>
        <taxon>Streptophyta</taxon>
        <taxon>Embryophyta</taxon>
        <taxon>Tracheophyta</taxon>
        <taxon>Spermatophyta</taxon>
        <taxon>Magnoliopsida</taxon>
        <taxon>eudicotyledons</taxon>
        <taxon>Gunneridae</taxon>
        <taxon>Pentapetalae</taxon>
        <taxon>asterids</taxon>
        <taxon>campanulids</taxon>
        <taxon>Asterales</taxon>
        <taxon>Asteraceae</taxon>
        <taxon>Asteroideae</taxon>
        <taxon>Anthemideae</taxon>
        <taxon>Artemisiinae</taxon>
        <taxon>Artemisia</taxon>
    </lineage>
</organism>
<accession>A0A2U1N462</accession>
<evidence type="ECO:0000313" key="2">
    <source>
        <dbReference type="Proteomes" id="UP000245207"/>
    </source>
</evidence>
<sequence>MNQITVLNMSKTHIKQEQQENRQVTEESEIMLFIKMNSIRVVEAVQYVKITNSRGEVKYPIKVLAASKNPILEMANVEAASILLVGPTLKKFNDIDLSPKKITICKKIILRQCALQKDGSLKLRYLDFHPTITPLLWNDIQFTGSNHWVLGVLIKLWSNKWGVREGLLNRYTSLDDRKDVRCLSSTTRGTSKVDWSSGNFVVLPIKKVALCS</sequence>
<dbReference type="STRING" id="35608.A0A2U1N462"/>
<evidence type="ECO:0000313" key="1">
    <source>
        <dbReference type="EMBL" id="PWA68234.1"/>
    </source>
</evidence>
<dbReference type="OrthoDB" id="1904536at2759"/>
<reference evidence="1 2" key="1">
    <citation type="journal article" date="2018" name="Mol. Plant">
        <title>The genome of Artemisia annua provides insight into the evolution of Asteraceae family and artemisinin biosynthesis.</title>
        <authorList>
            <person name="Shen Q."/>
            <person name="Zhang L."/>
            <person name="Liao Z."/>
            <person name="Wang S."/>
            <person name="Yan T."/>
            <person name="Shi P."/>
            <person name="Liu M."/>
            <person name="Fu X."/>
            <person name="Pan Q."/>
            <person name="Wang Y."/>
            <person name="Lv Z."/>
            <person name="Lu X."/>
            <person name="Zhang F."/>
            <person name="Jiang W."/>
            <person name="Ma Y."/>
            <person name="Chen M."/>
            <person name="Hao X."/>
            <person name="Li L."/>
            <person name="Tang Y."/>
            <person name="Lv G."/>
            <person name="Zhou Y."/>
            <person name="Sun X."/>
            <person name="Brodelius P.E."/>
            <person name="Rose J.K.C."/>
            <person name="Tang K."/>
        </authorList>
    </citation>
    <scope>NUCLEOTIDE SEQUENCE [LARGE SCALE GENOMIC DNA]</scope>
    <source>
        <strain evidence="2">cv. Huhao1</strain>
        <tissue evidence="1">Leaf</tissue>
    </source>
</reference>